<name>A0A948RU18_UNCEI</name>
<dbReference type="Pfam" id="PF02844">
    <property type="entry name" value="GARS_N"/>
    <property type="match status" value="1"/>
</dbReference>
<protein>
    <recommendedName>
        <fullName evidence="4 12">Phosphoribosylamine--glycine ligase</fullName>
        <ecNumber evidence="4 12">6.3.4.13</ecNumber>
    </recommendedName>
    <alternativeName>
        <fullName evidence="12">GARS</fullName>
    </alternativeName>
    <alternativeName>
        <fullName evidence="10 12">Glycinamide ribonucleotide synthetase</fullName>
    </alternativeName>
    <alternativeName>
        <fullName evidence="11 12">Phosphoribosylglycinamide synthetase</fullName>
    </alternativeName>
</protein>
<evidence type="ECO:0000256" key="11">
    <source>
        <dbReference type="ARBA" id="ARBA00042864"/>
    </source>
</evidence>
<comment type="pathway">
    <text evidence="3 12">Purine metabolism; IMP biosynthesis via de novo pathway; N(1)-(5-phospho-D-ribosyl)glycinamide from 5-phospho-alpha-D-ribose 1-diphosphate: step 2/2.</text>
</comment>
<dbReference type="InterPro" id="IPR037123">
    <property type="entry name" value="PRibGlycinamide_synth_C_sf"/>
</dbReference>
<dbReference type="SUPFAM" id="SSF52440">
    <property type="entry name" value="PreATP-grasp domain"/>
    <property type="match status" value="1"/>
</dbReference>
<comment type="catalytic activity">
    <reaction evidence="12">
        <text>5-phospho-beta-D-ribosylamine + glycine + ATP = N(1)-(5-phospho-beta-D-ribosyl)glycinamide + ADP + phosphate + H(+)</text>
        <dbReference type="Rhea" id="RHEA:17453"/>
        <dbReference type="ChEBI" id="CHEBI:15378"/>
        <dbReference type="ChEBI" id="CHEBI:30616"/>
        <dbReference type="ChEBI" id="CHEBI:43474"/>
        <dbReference type="ChEBI" id="CHEBI:57305"/>
        <dbReference type="ChEBI" id="CHEBI:58681"/>
        <dbReference type="ChEBI" id="CHEBI:143788"/>
        <dbReference type="ChEBI" id="CHEBI:456216"/>
        <dbReference type="EC" id="6.3.4.13"/>
    </reaction>
</comment>
<dbReference type="GO" id="GO:0005524">
    <property type="term" value="F:ATP binding"/>
    <property type="evidence" value="ECO:0007669"/>
    <property type="project" value="UniProtKB-UniRule"/>
</dbReference>
<keyword evidence="5 12" id="KW-0436">Ligase</keyword>
<evidence type="ECO:0000313" key="15">
    <source>
        <dbReference type="EMBL" id="MBU2690546.1"/>
    </source>
</evidence>
<dbReference type="InterPro" id="IPR000115">
    <property type="entry name" value="PRibGlycinamide_synth"/>
</dbReference>
<evidence type="ECO:0000256" key="1">
    <source>
        <dbReference type="ARBA" id="ARBA00001936"/>
    </source>
</evidence>
<evidence type="ECO:0000256" key="6">
    <source>
        <dbReference type="ARBA" id="ARBA00022741"/>
    </source>
</evidence>
<evidence type="ECO:0000313" key="16">
    <source>
        <dbReference type="Proteomes" id="UP000777784"/>
    </source>
</evidence>
<evidence type="ECO:0000256" key="13">
    <source>
        <dbReference type="PROSITE-ProRule" id="PRU00409"/>
    </source>
</evidence>
<feature type="domain" description="ATP-grasp" evidence="14">
    <location>
        <begin position="123"/>
        <end position="329"/>
    </location>
</feature>
<dbReference type="InterPro" id="IPR020559">
    <property type="entry name" value="PRibGlycinamide_synth_CS"/>
</dbReference>
<evidence type="ECO:0000259" key="14">
    <source>
        <dbReference type="PROSITE" id="PS50975"/>
    </source>
</evidence>
<evidence type="ECO:0000256" key="10">
    <source>
        <dbReference type="ARBA" id="ARBA00042242"/>
    </source>
</evidence>
<evidence type="ECO:0000256" key="5">
    <source>
        <dbReference type="ARBA" id="ARBA00022598"/>
    </source>
</evidence>
<dbReference type="EMBL" id="JAHJDP010000032">
    <property type="protein sequence ID" value="MBU2690546.1"/>
    <property type="molecule type" value="Genomic_DNA"/>
</dbReference>
<evidence type="ECO:0000256" key="4">
    <source>
        <dbReference type="ARBA" id="ARBA00013255"/>
    </source>
</evidence>
<proteinExistence type="inferred from homology"/>
<evidence type="ECO:0000256" key="12">
    <source>
        <dbReference type="HAMAP-Rule" id="MF_00138"/>
    </source>
</evidence>
<dbReference type="HAMAP" id="MF_00138">
    <property type="entry name" value="GARS"/>
    <property type="match status" value="1"/>
</dbReference>
<gene>
    <name evidence="12 15" type="primary">purD</name>
    <name evidence="15" type="ORF">KJ970_06420</name>
</gene>
<sequence>MDSRLHHGEGPPLSEVEKVLIIGSGGREHALAWALSNSPSKPEIIGLPGNPGLAELGRCVAGNPSDNELVLEVVRREGIDFTIVGPEQPLVGGLTDRLRAAGHDVFGPSRHAAALEGSKVFSKTLMRSHGIPTAAFEIFTKPQDAIAFLKRQSFPQVLKVDGLAAGKGVFVTKTIEEAKSVVERVLVQKEFGSAGNRLIVEECLKGEEMSLFVLTNGSDAVLLPTAQDYKRAEDKDAGPNTGGMGATAPVVSWSPALERRAMDEVILPTLEAMQGEGRPYTGLLYAGLMVDEGRPDVLEFNCRFGDPETQVVLPILKGDLLQALSWASGRDTQTPDLELSDQWAATVVLTSKGYPGSYAKGFPISGISKARELPGAFIFHAGTAWAEIGPTGRGESPFHPSPAPFGGAKSPEGSMNSNHRIVTTGGRVLNAVGRGDDLPSALRRAYEAASLVTFEGKTMRRDIGHRGIAALKEGKI</sequence>
<comment type="cofactor">
    <cofactor evidence="2">
        <name>Mg(2+)</name>
        <dbReference type="ChEBI" id="CHEBI:18420"/>
    </cofactor>
</comment>
<dbReference type="Gene3D" id="3.30.1490.20">
    <property type="entry name" value="ATP-grasp fold, A domain"/>
    <property type="match status" value="1"/>
</dbReference>
<keyword evidence="8 13" id="KW-0067">ATP-binding</keyword>
<dbReference type="AlphaFoldDB" id="A0A948RU18"/>
<dbReference type="SMART" id="SM01209">
    <property type="entry name" value="GARS_A"/>
    <property type="match status" value="1"/>
</dbReference>
<dbReference type="EC" id="6.3.4.13" evidence="4 12"/>
<evidence type="ECO:0000256" key="8">
    <source>
        <dbReference type="ARBA" id="ARBA00022840"/>
    </source>
</evidence>
<dbReference type="SUPFAM" id="SSF51246">
    <property type="entry name" value="Rudiment single hybrid motif"/>
    <property type="match status" value="2"/>
</dbReference>
<comment type="caution">
    <text evidence="15">The sequence shown here is derived from an EMBL/GenBank/DDBJ whole genome shotgun (WGS) entry which is preliminary data.</text>
</comment>
<dbReference type="GO" id="GO:0004637">
    <property type="term" value="F:phosphoribosylamine-glycine ligase activity"/>
    <property type="evidence" value="ECO:0007669"/>
    <property type="project" value="UniProtKB-UniRule"/>
</dbReference>
<keyword evidence="6 13" id="KW-0547">Nucleotide-binding</keyword>
<dbReference type="PANTHER" id="PTHR43472">
    <property type="entry name" value="PHOSPHORIBOSYLAMINE--GLYCINE LIGASE"/>
    <property type="match status" value="1"/>
</dbReference>
<evidence type="ECO:0000256" key="3">
    <source>
        <dbReference type="ARBA" id="ARBA00005174"/>
    </source>
</evidence>
<dbReference type="InterPro" id="IPR013815">
    <property type="entry name" value="ATP_grasp_subdomain_1"/>
</dbReference>
<dbReference type="InterPro" id="IPR020562">
    <property type="entry name" value="PRibGlycinamide_synth_N"/>
</dbReference>
<dbReference type="InterPro" id="IPR016185">
    <property type="entry name" value="PreATP-grasp_dom_sf"/>
</dbReference>
<dbReference type="SMART" id="SM01210">
    <property type="entry name" value="GARS_C"/>
    <property type="match status" value="1"/>
</dbReference>
<dbReference type="InterPro" id="IPR011054">
    <property type="entry name" value="Rudment_hybrid_motif"/>
</dbReference>
<dbReference type="GO" id="GO:0009113">
    <property type="term" value="P:purine nucleobase biosynthetic process"/>
    <property type="evidence" value="ECO:0007669"/>
    <property type="project" value="InterPro"/>
</dbReference>
<evidence type="ECO:0000256" key="9">
    <source>
        <dbReference type="ARBA" id="ARBA00038345"/>
    </source>
</evidence>
<organism evidence="15 16">
    <name type="scientific">Eiseniibacteriota bacterium</name>
    <dbReference type="NCBI Taxonomy" id="2212470"/>
    <lineage>
        <taxon>Bacteria</taxon>
        <taxon>Candidatus Eiseniibacteriota</taxon>
    </lineage>
</organism>
<keyword evidence="7 12" id="KW-0658">Purine biosynthesis</keyword>
<dbReference type="Proteomes" id="UP000777784">
    <property type="component" value="Unassembled WGS sequence"/>
</dbReference>
<dbReference type="Pfam" id="PF02843">
    <property type="entry name" value="GARS_C"/>
    <property type="match status" value="1"/>
</dbReference>
<dbReference type="Gene3D" id="3.40.50.20">
    <property type="match status" value="1"/>
</dbReference>
<dbReference type="NCBIfam" id="TIGR00877">
    <property type="entry name" value="purD"/>
    <property type="match status" value="1"/>
</dbReference>
<reference evidence="15" key="1">
    <citation type="submission" date="2021-05" db="EMBL/GenBank/DDBJ databases">
        <title>Energy efficiency and biological interactions define the core microbiome of deep oligotrophic groundwater.</title>
        <authorList>
            <person name="Mehrshad M."/>
            <person name="Lopez-Fernandez M."/>
            <person name="Bell E."/>
            <person name="Bernier-Latmani R."/>
            <person name="Bertilsson S."/>
            <person name="Dopson M."/>
        </authorList>
    </citation>
    <scope>NUCLEOTIDE SEQUENCE</scope>
    <source>
        <strain evidence="15">Modern_marine.mb.64</strain>
    </source>
</reference>
<dbReference type="InterPro" id="IPR011761">
    <property type="entry name" value="ATP-grasp"/>
</dbReference>
<dbReference type="PANTHER" id="PTHR43472:SF1">
    <property type="entry name" value="PHOSPHORIBOSYLAMINE--GLYCINE LIGASE, CHLOROPLASTIC"/>
    <property type="match status" value="1"/>
</dbReference>
<dbReference type="PROSITE" id="PS50975">
    <property type="entry name" value="ATP_GRASP"/>
    <property type="match status" value="1"/>
</dbReference>
<accession>A0A948RU18</accession>
<dbReference type="InterPro" id="IPR020561">
    <property type="entry name" value="PRibGlycinamid_synth_ATP-grasp"/>
</dbReference>
<comment type="cofactor">
    <cofactor evidence="1">
        <name>Mn(2+)</name>
        <dbReference type="ChEBI" id="CHEBI:29035"/>
    </cofactor>
</comment>
<dbReference type="GO" id="GO:0046872">
    <property type="term" value="F:metal ion binding"/>
    <property type="evidence" value="ECO:0007669"/>
    <property type="project" value="InterPro"/>
</dbReference>
<dbReference type="PROSITE" id="PS00184">
    <property type="entry name" value="GARS"/>
    <property type="match status" value="1"/>
</dbReference>
<dbReference type="InterPro" id="IPR020560">
    <property type="entry name" value="PRibGlycinamide_synth_C-dom"/>
</dbReference>
<dbReference type="GO" id="GO:0006189">
    <property type="term" value="P:'de novo' IMP biosynthetic process"/>
    <property type="evidence" value="ECO:0007669"/>
    <property type="project" value="UniProtKB-UniRule"/>
</dbReference>
<dbReference type="Gene3D" id="3.30.470.20">
    <property type="entry name" value="ATP-grasp fold, B domain"/>
    <property type="match status" value="1"/>
</dbReference>
<comment type="similarity">
    <text evidence="9 12">Belongs to the GARS family.</text>
</comment>
<dbReference type="Pfam" id="PF01071">
    <property type="entry name" value="GARS_A"/>
    <property type="match status" value="1"/>
</dbReference>
<evidence type="ECO:0000256" key="2">
    <source>
        <dbReference type="ARBA" id="ARBA00001946"/>
    </source>
</evidence>
<evidence type="ECO:0000256" key="7">
    <source>
        <dbReference type="ARBA" id="ARBA00022755"/>
    </source>
</evidence>
<dbReference type="SUPFAM" id="SSF56059">
    <property type="entry name" value="Glutathione synthetase ATP-binding domain-like"/>
    <property type="match status" value="1"/>
</dbReference>
<dbReference type="Gene3D" id="3.90.600.10">
    <property type="entry name" value="Phosphoribosylglycinamide synthetase, C-terminal domain"/>
    <property type="match status" value="1"/>
</dbReference>